<dbReference type="EMBL" id="CCAZ020000001">
    <property type="protein sequence ID" value="CEG07125.1"/>
    <property type="molecule type" value="Genomic_DNA"/>
</dbReference>
<protein>
    <submittedName>
        <fullName evidence="2">Uncharacterized protein</fullName>
    </submittedName>
</protein>
<proteinExistence type="predicted"/>
<comment type="caution">
    <text evidence="2">The sequence shown here is derived from an EMBL/GenBank/DDBJ whole genome shotgun (WGS) entry which is preliminary data.</text>
</comment>
<feature type="region of interest" description="Disordered" evidence="1">
    <location>
        <begin position="98"/>
        <end position="136"/>
    </location>
</feature>
<keyword evidence="3" id="KW-1185">Reference proteome</keyword>
<dbReference type="AlphaFoldDB" id="A0A090MHQ0"/>
<evidence type="ECO:0000313" key="3">
    <source>
        <dbReference type="Proteomes" id="UP000035762"/>
    </source>
</evidence>
<dbReference type="STRING" id="1035.BN961_00506"/>
<organism evidence="2 3">
    <name type="scientific">Afipia felis</name>
    <name type="common">Cat scratch disease bacillus</name>
    <dbReference type="NCBI Taxonomy" id="1035"/>
    <lineage>
        <taxon>Bacteria</taxon>
        <taxon>Pseudomonadati</taxon>
        <taxon>Pseudomonadota</taxon>
        <taxon>Alphaproteobacteria</taxon>
        <taxon>Hyphomicrobiales</taxon>
        <taxon>Nitrobacteraceae</taxon>
        <taxon>Afipia</taxon>
    </lineage>
</organism>
<name>A0A090MHQ0_AFIFE</name>
<gene>
    <name evidence="2" type="ORF">BN961_00506</name>
</gene>
<accession>A0A090MHQ0</accession>
<evidence type="ECO:0000256" key="1">
    <source>
        <dbReference type="SAM" id="MobiDB-lite"/>
    </source>
</evidence>
<evidence type="ECO:0000313" key="2">
    <source>
        <dbReference type="EMBL" id="CEG07125.1"/>
    </source>
</evidence>
<feature type="region of interest" description="Disordered" evidence="1">
    <location>
        <begin position="1"/>
        <end position="20"/>
    </location>
</feature>
<reference evidence="2 3" key="1">
    <citation type="journal article" date="2014" name="Genome Announc.">
        <title>Genome Sequence of Afipia felis Strain 76713, Isolated in Hospital Water Using an Amoeba Co-Culture Procedure.</title>
        <authorList>
            <person name="Benamar S."/>
            <person name="La Scola B."/>
            <person name="Croce O."/>
        </authorList>
    </citation>
    <scope>NUCLEOTIDE SEQUENCE [LARGE SCALE GENOMIC DNA]</scope>
    <source>
        <strain evidence="2 3">76713</strain>
    </source>
</reference>
<sequence length="150" mass="15274">MARTPATRPVEETAATPDANDLARAAIARLRAEQPAAVAQPVPKMPEHTVAPVIAAPAPQPAVPPMREANISPIAPSPPAAVTPLPTASIATTPPVADVSASHLVPPADIPSRPLDLNAGDDSKKDKDSSSVVSDVMSATKSAFQAVLPH</sequence>
<dbReference type="Proteomes" id="UP000035762">
    <property type="component" value="Unassembled WGS sequence"/>
</dbReference>